<evidence type="ECO:0000259" key="6">
    <source>
        <dbReference type="SMART" id="SM00382"/>
    </source>
</evidence>
<keyword evidence="2" id="KW-0547">Nucleotide-binding</keyword>
<keyword evidence="3" id="KW-0067">ATP-binding</keyword>
<dbReference type="InterPro" id="IPR000641">
    <property type="entry name" value="CbxX/CfxQ"/>
</dbReference>
<feature type="domain" description="AAA+ ATPase" evidence="6">
    <location>
        <begin position="566"/>
        <end position="696"/>
    </location>
</feature>
<dbReference type="SUPFAM" id="SSF52540">
    <property type="entry name" value="P-loop containing nucleoside triphosphate hydrolases"/>
    <property type="match status" value="3"/>
</dbReference>
<dbReference type="InterPro" id="IPR050773">
    <property type="entry name" value="CbxX/CfxQ_RuBisCO_ESX"/>
</dbReference>
<dbReference type="Pfam" id="PF00004">
    <property type="entry name" value="AAA"/>
    <property type="match status" value="3"/>
</dbReference>
<feature type="domain" description="AAA+ ATPase" evidence="6">
    <location>
        <begin position="827"/>
        <end position="953"/>
    </location>
</feature>
<dbReference type="CDD" id="cd00009">
    <property type="entry name" value="AAA"/>
    <property type="match status" value="2"/>
</dbReference>
<sequence>MVDARCATSSTLLHCDSTIEWKCGSGRHNFDIAVCKHGPPTMCPSCSFDLLEEELAATQSICDLTAEDIPWPPLGGPLKISWPTFASPIELSEADKIEFYTRKLILLEGFKRWVTKSKDEWSRAVFRPQIIPVFTIRKSVTRNPTELGRVEVKDFASNKSWNSIDVHEWTNANTNFMLPPARSTHQVIFGYLFSLGVNSSPSDAPTGKFGAGHLRWIESQQNAFGYDCAFLAKKKNGLLGEEGTIRVWDPFVIAPCAEARVSAGQRDMVLKQAAPERTYWSTASRFVEYDRAAMLDTEQAGDNGVAGAAFSVPSVPTEYLEKLHQVLAALTYPWAVGIHTVFPWLGKQLFLGGETLPESVERQLREKLGFMRQGTAPPAKKIGPFAGRRFMQQVVKQQPFAEAELFHALELLWIQKENVTEATTLLESYATKMTGRGKACHPLLLLALARLTARLKAAVKPSELFELFRQLYPEATELWMTREELEGMGVPADDDLSKKSISDPVSMTPAEQWEKLKTESACKSKAMEELLKMVGLTKVKRFAIQLFKSAVAFQRMTPEKRKKNAITQNFCFLGNPGTGKTTVAKLFAQILHDSGMRRNGTAELCTAQAVKDAGSDAFRDQIKKAMGGVIFIDEVYELDPMNDPKGKPIVAELLVAAEDKRDDLSVIIAGYEDDIQQKLYAFNDGIRSRFIEVTFDDFDEADLRIIWDGLLRDREWTSDENAGVVACRRLARCAGRKGFGNARAVRQVFERVTQEAMSREDFDGIMELRTIDVIGERPTKNPKLQLVMRELDGKIGWKRIKQRIRELIDICDKNYERELKGIDVIPVLMNRLFLGNPGTGKTTCAGIYGRILKQLGFLSNGDVVKKTAGDFVGQHIGQSQTKTNDILKQAQGKVLLIDEAYNLDDQWYGKQVLDVLVEKVQGTDSDDIAVLMLGYEHQMKEMLRTQNPGLKRRFPIEYAFYFDDYDDQEMLDIFMAACKRKSVRCSMDVAEAVIAQLSMQRHQANFGNAGAVELILKSAMANASMRPLVNDMIVLELADVENETLKRAKEDEGKAQGVEADDPLRLLDGLYRMENIKHELQRLSTRIQVAQQEGEEVPEIGHFVFRGSPGTGKTTVARAMGKILHRMGLLGSDKVVETSGLDMTGEYVGQTKKRVEEQLGQARGAILFIDEAYELGKGHYGEEAMTSLVAAMTDPRYVGMVVIIAGYPADLDEMLNRNAGLKSRFTRFLDFRDWETHDCLEFITGRSNRAEYRLMQDTVDCLRRMFEKLRSFPGFGNGRDVDKVWKSLLECRAQRVLGKPELERLITLDDANGAWQQVLGGRAPPIAKKLTQPVAFSPDVKFLDAGNQPPLPRVEHSHKSTEQPNAREDEEPETKDEPDEYELERVTRDAGVDDAVWEELERAKEAYAQLLRDMKDAEDRRKRDEARRKLEKERAMQTKLRKLCLCPAGFQWHRCGGGWRCGGGSHFVSNEELERKFMV</sequence>
<dbReference type="GO" id="GO:0005524">
    <property type="term" value="F:ATP binding"/>
    <property type="evidence" value="ECO:0007669"/>
    <property type="project" value="UniProtKB-KW"/>
</dbReference>
<dbReference type="SMART" id="SM00382">
    <property type="entry name" value="AAA"/>
    <property type="match status" value="3"/>
</dbReference>
<organism evidence="7 8">
    <name type="scientific">Pythium oligandrum</name>
    <name type="common">Mycoparasitic fungus</name>
    <dbReference type="NCBI Taxonomy" id="41045"/>
    <lineage>
        <taxon>Eukaryota</taxon>
        <taxon>Sar</taxon>
        <taxon>Stramenopiles</taxon>
        <taxon>Oomycota</taxon>
        <taxon>Peronosporomycetes</taxon>
        <taxon>Pythiales</taxon>
        <taxon>Pythiaceae</taxon>
        <taxon>Pythium</taxon>
    </lineage>
</organism>
<evidence type="ECO:0000256" key="3">
    <source>
        <dbReference type="ARBA" id="ARBA00022840"/>
    </source>
</evidence>
<dbReference type="InterPro" id="IPR027417">
    <property type="entry name" value="P-loop_NTPase"/>
</dbReference>
<dbReference type="FunFam" id="3.40.50.300:FF:000216">
    <property type="entry name" value="Type VII secretion ATPase EccA"/>
    <property type="match status" value="2"/>
</dbReference>
<comment type="caution">
    <text evidence="7">The sequence shown here is derived from an EMBL/GenBank/DDBJ whole genome shotgun (WGS) entry which is preliminary data.</text>
</comment>
<dbReference type="InterPro" id="IPR003959">
    <property type="entry name" value="ATPase_AAA_core"/>
</dbReference>
<dbReference type="Gene3D" id="1.10.8.60">
    <property type="match status" value="2"/>
</dbReference>
<feature type="domain" description="AAA+ ATPase" evidence="6">
    <location>
        <begin position="1099"/>
        <end position="1219"/>
    </location>
</feature>
<dbReference type="EMBL" id="SPLM01000145">
    <property type="protein sequence ID" value="TMW56633.1"/>
    <property type="molecule type" value="Genomic_DNA"/>
</dbReference>
<accession>A0A8K1C5F4</accession>
<dbReference type="InterPro" id="IPR003593">
    <property type="entry name" value="AAA+_ATPase"/>
</dbReference>
<evidence type="ECO:0000256" key="2">
    <source>
        <dbReference type="ARBA" id="ARBA00022741"/>
    </source>
</evidence>
<evidence type="ECO:0000256" key="5">
    <source>
        <dbReference type="SAM" id="MobiDB-lite"/>
    </source>
</evidence>
<proteinExistence type="inferred from homology"/>
<evidence type="ECO:0000256" key="1">
    <source>
        <dbReference type="ARBA" id="ARBA00010378"/>
    </source>
</evidence>
<feature type="coiled-coil region" evidence="4">
    <location>
        <begin position="1397"/>
        <end position="1443"/>
    </location>
</feature>
<feature type="compositionally biased region" description="Acidic residues" evidence="5">
    <location>
        <begin position="1368"/>
        <end position="1382"/>
    </location>
</feature>
<dbReference type="Gene3D" id="3.40.50.300">
    <property type="entry name" value="P-loop containing nucleotide triphosphate hydrolases"/>
    <property type="match status" value="3"/>
</dbReference>
<feature type="compositionally biased region" description="Basic and acidic residues" evidence="5">
    <location>
        <begin position="1353"/>
        <end position="1367"/>
    </location>
</feature>
<feature type="region of interest" description="Disordered" evidence="5">
    <location>
        <begin position="1341"/>
        <end position="1385"/>
    </location>
</feature>
<dbReference type="GO" id="GO:0016887">
    <property type="term" value="F:ATP hydrolysis activity"/>
    <property type="evidence" value="ECO:0007669"/>
    <property type="project" value="InterPro"/>
</dbReference>
<evidence type="ECO:0000256" key="4">
    <source>
        <dbReference type="SAM" id="Coils"/>
    </source>
</evidence>
<dbReference type="PRINTS" id="PR00819">
    <property type="entry name" value="CBXCFQXSUPER"/>
</dbReference>
<name>A0A8K1C5F4_PYTOL</name>
<gene>
    <name evidence="7" type="ORF">Poli38472_006643</name>
</gene>
<dbReference type="PANTHER" id="PTHR43392:SF2">
    <property type="entry name" value="AAA-TYPE ATPASE FAMILY PROTEIN _ ANKYRIN REPEAT FAMILY PROTEIN"/>
    <property type="match status" value="1"/>
</dbReference>
<dbReference type="PANTHER" id="PTHR43392">
    <property type="entry name" value="AAA-TYPE ATPASE FAMILY PROTEIN / ANKYRIN REPEAT FAMILY PROTEIN"/>
    <property type="match status" value="1"/>
</dbReference>
<evidence type="ECO:0000313" key="8">
    <source>
        <dbReference type="Proteomes" id="UP000794436"/>
    </source>
</evidence>
<keyword evidence="4" id="KW-0175">Coiled coil</keyword>
<keyword evidence="8" id="KW-1185">Reference proteome</keyword>
<comment type="similarity">
    <text evidence="1">Belongs to the CbxX/CfxQ family.</text>
</comment>
<dbReference type="Proteomes" id="UP000794436">
    <property type="component" value="Unassembled WGS sequence"/>
</dbReference>
<reference evidence="7" key="1">
    <citation type="submission" date="2019-03" db="EMBL/GenBank/DDBJ databases">
        <title>Long read genome sequence of the mycoparasitic Pythium oligandrum ATCC 38472 isolated from sugarbeet rhizosphere.</title>
        <authorList>
            <person name="Gaulin E."/>
        </authorList>
    </citation>
    <scope>NUCLEOTIDE SEQUENCE</scope>
    <source>
        <strain evidence="7">ATCC 38472_TT</strain>
    </source>
</reference>
<evidence type="ECO:0000313" key="7">
    <source>
        <dbReference type="EMBL" id="TMW56633.1"/>
    </source>
</evidence>
<protein>
    <recommendedName>
        <fullName evidence="6">AAA+ ATPase domain-containing protein</fullName>
    </recommendedName>
</protein>
<dbReference type="OrthoDB" id="165098at2759"/>